<proteinExistence type="predicted"/>
<dbReference type="EMBL" id="UINC01025405">
    <property type="protein sequence ID" value="SVB00923.1"/>
    <property type="molecule type" value="Genomic_DNA"/>
</dbReference>
<organism evidence="2">
    <name type="scientific">marine metagenome</name>
    <dbReference type="NCBI Taxonomy" id="408172"/>
    <lineage>
        <taxon>unclassified sequences</taxon>
        <taxon>metagenomes</taxon>
        <taxon>ecological metagenomes</taxon>
    </lineage>
</organism>
<feature type="non-terminal residue" evidence="2">
    <location>
        <position position="38"/>
    </location>
</feature>
<evidence type="ECO:0000259" key="1">
    <source>
        <dbReference type="Pfam" id="PF02625"/>
    </source>
</evidence>
<name>A0A382AIV6_9ZZZZ</name>
<dbReference type="InterPro" id="IPR003777">
    <property type="entry name" value="XdhC_CoxI"/>
</dbReference>
<gene>
    <name evidence="2" type="ORF">METZ01_LOCUS153777</name>
</gene>
<protein>
    <recommendedName>
        <fullName evidence="1">XdhC- CoxI domain-containing protein</fullName>
    </recommendedName>
</protein>
<sequence length="38" mass="3967">MVGSVSGGCVEGDVVANAMDLIENPRIKILDYGITNNT</sequence>
<evidence type="ECO:0000313" key="2">
    <source>
        <dbReference type="EMBL" id="SVB00923.1"/>
    </source>
</evidence>
<dbReference type="AlphaFoldDB" id="A0A382AIV6"/>
<accession>A0A382AIV6</accession>
<reference evidence="2" key="1">
    <citation type="submission" date="2018-05" db="EMBL/GenBank/DDBJ databases">
        <authorList>
            <person name="Lanie J.A."/>
            <person name="Ng W.-L."/>
            <person name="Kazmierczak K.M."/>
            <person name="Andrzejewski T.M."/>
            <person name="Davidsen T.M."/>
            <person name="Wayne K.J."/>
            <person name="Tettelin H."/>
            <person name="Glass J.I."/>
            <person name="Rusch D."/>
            <person name="Podicherti R."/>
            <person name="Tsui H.-C.T."/>
            <person name="Winkler M.E."/>
        </authorList>
    </citation>
    <scope>NUCLEOTIDE SEQUENCE</scope>
</reference>
<dbReference type="Pfam" id="PF02625">
    <property type="entry name" value="XdhC_CoxI"/>
    <property type="match status" value="1"/>
</dbReference>
<feature type="domain" description="XdhC- CoxI" evidence="1">
    <location>
        <begin position="1"/>
        <end position="33"/>
    </location>
</feature>